<evidence type="ECO:0000256" key="2">
    <source>
        <dbReference type="ARBA" id="ARBA00022491"/>
    </source>
</evidence>
<evidence type="ECO:0000256" key="6">
    <source>
        <dbReference type="ARBA" id="ARBA00023163"/>
    </source>
</evidence>
<keyword evidence="3 7" id="KW-0862">Zinc</keyword>
<keyword evidence="8" id="KW-0408">Iron</keyword>
<dbReference type="EMBL" id="CP058952">
    <property type="protein sequence ID" value="QLI81505.1"/>
    <property type="molecule type" value="Genomic_DNA"/>
</dbReference>
<dbReference type="InterPro" id="IPR036388">
    <property type="entry name" value="WH-like_DNA-bd_sf"/>
</dbReference>
<keyword evidence="10" id="KW-1185">Reference proteome</keyword>
<sequence length="141" mass="15704">MDQSDQATRAAARDLIGKTRARITPARVDILATLLGAQRPLSHLDIQQLLEPSLDRVTVYRVLDWLTAENLAHKLSGDDRVWRFSAAKAPHHHAHFHCQQCGRFYCLEDITTDLPMALPKLFSADSVEITVKGICASCKTA</sequence>
<dbReference type="Pfam" id="PF01475">
    <property type="entry name" value="FUR"/>
    <property type="match status" value="1"/>
</dbReference>
<reference evidence="9 10" key="1">
    <citation type="journal article" date="2016" name="Int. J. Syst. Evol. Microbiol.">
        <title>Chitinibacter fontanus sp. nov., isolated from a spring.</title>
        <authorList>
            <person name="Sheu S.Y."/>
            <person name="Li Y.S."/>
            <person name="Young C.C."/>
            <person name="Chen W.M."/>
        </authorList>
    </citation>
    <scope>NUCLEOTIDE SEQUENCE [LARGE SCALE GENOMIC DNA]</scope>
    <source>
        <strain evidence="9 10">STM-7</strain>
    </source>
</reference>
<evidence type="ECO:0000256" key="4">
    <source>
        <dbReference type="ARBA" id="ARBA00023015"/>
    </source>
</evidence>
<proteinExistence type="inferred from homology"/>
<keyword evidence="4" id="KW-0805">Transcription regulation</keyword>
<dbReference type="SUPFAM" id="SSF46785">
    <property type="entry name" value="Winged helix' DNA-binding domain"/>
    <property type="match status" value="1"/>
</dbReference>
<dbReference type="Gene3D" id="1.10.10.10">
    <property type="entry name" value="Winged helix-like DNA-binding domain superfamily/Winged helix DNA-binding domain"/>
    <property type="match status" value="1"/>
</dbReference>
<evidence type="ECO:0000256" key="5">
    <source>
        <dbReference type="ARBA" id="ARBA00023125"/>
    </source>
</evidence>
<evidence type="ECO:0000256" key="8">
    <source>
        <dbReference type="PIRSR" id="PIRSR602481-2"/>
    </source>
</evidence>
<dbReference type="PANTHER" id="PTHR33202:SF22">
    <property type="entry name" value="HYDROGEN PEROXIDE SENSITIVE REPRESSOR"/>
    <property type="match status" value="1"/>
</dbReference>
<keyword evidence="6" id="KW-0804">Transcription</keyword>
<feature type="binding site" evidence="7">
    <location>
        <position position="135"/>
    </location>
    <ligand>
        <name>Zn(2+)</name>
        <dbReference type="ChEBI" id="CHEBI:29105"/>
    </ligand>
</feature>
<protein>
    <submittedName>
        <fullName evidence="9">Transcriptional repressor</fullName>
    </submittedName>
</protein>
<dbReference type="PANTHER" id="PTHR33202">
    <property type="entry name" value="ZINC UPTAKE REGULATION PROTEIN"/>
    <property type="match status" value="1"/>
</dbReference>
<keyword evidence="7" id="KW-0479">Metal-binding</keyword>
<comment type="cofactor">
    <cofactor evidence="8">
        <name>Mn(2+)</name>
        <dbReference type="ChEBI" id="CHEBI:29035"/>
    </cofactor>
    <cofactor evidence="8">
        <name>Fe(2+)</name>
        <dbReference type="ChEBI" id="CHEBI:29033"/>
    </cofactor>
    <text evidence="8">Binds 1 Mn(2+) or Fe(2+) ion per subunit.</text>
</comment>
<evidence type="ECO:0000256" key="7">
    <source>
        <dbReference type="PIRSR" id="PIRSR602481-1"/>
    </source>
</evidence>
<feature type="binding site" evidence="7">
    <location>
        <position position="101"/>
    </location>
    <ligand>
        <name>Zn(2+)</name>
        <dbReference type="ChEBI" id="CHEBI:29105"/>
    </ligand>
</feature>
<dbReference type="InterPro" id="IPR036390">
    <property type="entry name" value="WH_DNA-bd_sf"/>
</dbReference>
<name>A0A7D5ZC82_9NEIS</name>
<evidence type="ECO:0000313" key="9">
    <source>
        <dbReference type="EMBL" id="QLI81505.1"/>
    </source>
</evidence>
<dbReference type="InterPro" id="IPR002481">
    <property type="entry name" value="FUR"/>
</dbReference>
<dbReference type="Proteomes" id="UP000510822">
    <property type="component" value="Chromosome"/>
</dbReference>
<dbReference type="GO" id="GO:0000976">
    <property type="term" value="F:transcription cis-regulatory region binding"/>
    <property type="evidence" value="ECO:0007669"/>
    <property type="project" value="TreeGrafter"/>
</dbReference>
<feature type="binding site" evidence="7">
    <location>
        <position position="98"/>
    </location>
    <ligand>
        <name>Zn(2+)</name>
        <dbReference type="ChEBI" id="CHEBI:29105"/>
    </ligand>
</feature>
<gene>
    <name evidence="9" type="ORF">HZU75_08165</name>
</gene>
<feature type="binding site" evidence="8">
    <location>
        <position position="92"/>
    </location>
    <ligand>
        <name>Fe cation</name>
        <dbReference type="ChEBI" id="CHEBI:24875"/>
    </ligand>
</feature>
<feature type="binding site" evidence="7">
    <location>
        <position position="138"/>
    </location>
    <ligand>
        <name>Zn(2+)</name>
        <dbReference type="ChEBI" id="CHEBI:29105"/>
    </ligand>
</feature>
<dbReference type="RefSeq" id="WP_180308630.1">
    <property type="nucleotide sequence ID" value="NZ_CP058952.1"/>
</dbReference>
<dbReference type="AlphaFoldDB" id="A0A7D5ZC82"/>
<keyword evidence="2" id="KW-0678">Repressor</keyword>
<dbReference type="GO" id="GO:1900376">
    <property type="term" value="P:regulation of secondary metabolite biosynthetic process"/>
    <property type="evidence" value="ECO:0007669"/>
    <property type="project" value="TreeGrafter"/>
</dbReference>
<dbReference type="GO" id="GO:0008270">
    <property type="term" value="F:zinc ion binding"/>
    <property type="evidence" value="ECO:0007669"/>
    <property type="project" value="TreeGrafter"/>
</dbReference>
<organism evidence="9 10">
    <name type="scientific">Chitinibacter fontanus</name>
    <dbReference type="NCBI Taxonomy" id="1737446"/>
    <lineage>
        <taxon>Bacteria</taxon>
        <taxon>Pseudomonadati</taxon>
        <taxon>Pseudomonadota</taxon>
        <taxon>Betaproteobacteria</taxon>
        <taxon>Neisseriales</taxon>
        <taxon>Chitinibacteraceae</taxon>
        <taxon>Chitinibacter</taxon>
    </lineage>
</organism>
<dbReference type="KEGG" id="cfon:HZU75_08165"/>
<accession>A0A7D5ZC82</accession>
<evidence type="ECO:0000256" key="3">
    <source>
        <dbReference type="ARBA" id="ARBA00022833"/>
    </source>
</evidence>
<dbReference type="GO" id="GO:0045892">
    <property type="term" value="P:negative regulation of DNA-templated transcription"/>
    <property type="evidence" value="ECO:0007669"/>
    <property type="project" value="TreeGrafter"/>
</dbReference>
<evidence type="ECO:0000313" key="10">
    <source>
        <dbReference type="Proteomes" id="UP000510822"/>
    </source>
</evidence>
<comment type="similarity">
    <text evidence="1">Belongs to the Fur family.</text>
</comment>
<evidence type="ECO:0000256" key="1">
    <source>
        <dbReference type="ARBA" id="ARBA00007957"/>
    </source>
</evidence>
<keyword evidence="5" id="KW-0238">DNA-binding</keyword>
<comment type="cofactor">
    <cofactor evidence="7">
        <name>Zn(2+)</name>
        <dbReference type="ChEBI" id="CHEBI:29105"/>
    </cofactor>
    <text evidence="7">Binds 1 zinc ion per subunit.</text>
</comment>
<dbReference type="Gene3D" id="3.30.1490.190">
    <property type="match status" value="1"/>
</dbReference>
<dbReference type="InterPro" id="IPR043135">
    <property type="entry name" value="Fur_C"/>
</dbReference>
<dbReference type="GO" id="GO:0003700">
    <property type="term" value="F:DNA-binding transcription factor activity"/>
    <property type="evidence" value="ECO:0007669"/>
    <property type="project" value="InterPro"/>
</dbReference>